<name>A0A2B8BHL9_9PROT</name>
<proteinExistence type="predicted"/>
<evidence type="ECO:0000313" key="2">
    <source>
        <dbReference type="Proteomes" id="UP000225379"/>
    </source>
</evidence>
<dbReference type="Proteomes" id="UP000225379">
    <property type="component" value="Unassembled WGS sequence"/>
</dbReference>
<dbReference type="RefSeq" id="WP_098736702.1">
    <property type="nucleotide sequence ID" value="NZ_PDKW01000040.1"/>
</dbReference>
<comment type="caution">
    <text evidence="1">The sequence shown here is derived from an EMBL/GenBank/DDBJ whole genome shotgun (WGS) entry which is preliminary data.</text>
</comment>
<gene>
    <name evidence="1" type="ORF">CRT60_12375</name>
</gene>
<dbReference type="EMBL" id="PDKW01000040">
    <property type="protein sequence ID" value="PGH57250.1"/>
    <property type="molecule type" value="Genomic_DNA"/>
</dbReference>
<protein>
    <submittedName>
        <fullName evidence="1">Uncharacterized protein</fullName>
    </submittedName>
</protein>
<accession>A0A2B8BHL9</accession>
<dbReference type="AlphaFoldDB" id="A0A2B8BHL9"/>
<organism evidence="1 2">
    <name type="scientific">Azospirillum palustre</name>
    <dbReference type="NCBI Taxonomy" id="2044885"/>
    <lineage>
        <taxon>Bacteria</taxon>
        <taxon>Pseudomonadati</taxon>
        <taxon>Pseudomonadota</taxon>
        <taxon>Alphaproteobacteria</taxon>
        <taxon>Rhodospirillales</taxon>
        <taxon>Azospirillaceae</taxon>
        <taxon>Azospirillum</taxon>
    </lineage>
</organism>
<dbReference type="OrthoDB" id="8452017at2"/>
<reference evidence="2" key="1">
    <citation type="submission" date="2017-10" db="EMBL/GenBank/DDBJ databases">
        <authorList>
            <person name="Kravchenko I.K."/>
            <person name="Grouzdev D.S."/>
        </authorList>
    </citation>
    <scope>NUCLEOTIDE SEQUENCE [LARGE SCALE GENOMIC DNA]</scope>
    <source>
        <strain evidence="2">B2</strain>
    </source>
</reference>
<keyword evidence="2" id="KW-1185">Reference proteome</keyword>
<evidence type="ECO:0000313" key="1">
    <source>
        <dbReference type="EMBL" id="PGH57250.1"/>
    </source>
</evidence>
<sequence length="265" mass="29358">MIRREDYVRELQQGILLIADHLARLKGEDAAVAFAGFSAEGDYADDQPEKVDLTQFGNGMPLLLMYDFAMGLCALEPSGDFEESALASFIDLVPRTNAYGEPAAWPEDPLTTQVLDMFRARQKLSDPNQRSTAVFSVRELALLADMREGAVRNALSAKELASHREDGKVVVNWAEAAAWLLKKRGFRPTPDTTSHYIEFETASSLTQLLAALAAFPGAEANLPTEWLSGRWSGNLSEVQAVAHALRIDPEKLAIHMSRLWVREQQ</sequence>